<name>G7DU71_MIXOS</name>
<feature type="region of interest" description="Disordered" evidence="1">
    <location>
        <begin position="1"/>
        <end position="30"/>
    </location>
</feature>
<keyword evidence="4" id="KW-1185">Reference proteome</keyword>
<protein>
    <recommendedName>
        <fullName evidence="2">Cyclin N-terminal domain-containing protein</fullName>
    </recommendedName>
</protein>
<accession>G7DU71</accession>
<proteinExistence type="predicted"/>
<sequence length="445" mass="49043">MNMERSASASSSSSSLSSASMSSPSVLPSSHRRLPASLLPKYMHDPALLELVRSRVTKGMITYLAKKVYDVIQCGPATAPLPSPPATPTKDGFEGQAAAGDLAADPALPSLEAFILTLVQKSNVQVPTLLCTLVYLDRLKRRLAKVSKGMPCTRHRVFLATLIVAAKYLNDNSPKNMHWTKYAAIFPLAETNLMESQLLQLLDYDLRMSEEELLVHFRPFLRQAVPVTAAALGGRPLADRRMPSLESCGSTSTFASSACPPTPRRVSQHHAYSKPAVPTPGNSPMRRTSSAQSGSPYTRTAQRQAHRQRVSPEIRRSDSQESSPASEEEPMAIEHQQHHHQRAQQQLHTMRSVEHLDVRYMQASQQLRTRKSASNLLARTIEAGKGYLQGGNRIGRATLEAPLKRASRPVLLLDKDDHLDESLCTHIILTGTSSDPRCRRTRLAL</sequence>
<feature type="compositionally biased region" description="Basic and acidic residues" evidence="1">
    <location>
        <begin position="310"/>
        <end position="319"/>
    </location>
</feature>
<dbReference type="GO" id="GO:0019901">
    <property type="term" value="F:protein kinase binding"/>
    <property type="evidence" value="ECO:0007669"/>
    <property type="project" value="InterPro"/>
</dbReference>
<evidence type="ECO:0000259" key="2">
    <source>
        <dbReference type="Pfam" id="PF00134"/>
    </source>
</evidence>
<gene>
    <name evidence="3" type="primary">Mo00779</name>
    <name evidence="3" type="ORF">E5Q_00779</name>
</gene>
<comment type="caution">
    <text evidence="3">The sequence shown here is derived from an EMBL/GenBank/DDBJ whole genome shotgun (WGS) entry which is preliminary data.</text>
</comment>
<dbReference type="CDD" id="cd20557">
    <property type="entry name" value="CYCLIN_ScPCL1-like"/>
    <property type="match status" value="1"/>
</dbReference>
<dbReference type="InterPro" id="IPR036915">
    <property type="entry name" value="Cyclin-like_sf"/>
</dbReference>
<dbReference type="Gene3D" id="1.10.472.10">
    <property type="entry name" value="Cyclin-like"/>
    <property type="match status" value="1"/>
</dbReference>
<dbReference type="Proteomes" id="UP000009131">
    <property type="component" value="Unassembled WGS sequence"/>
</dbReference>
<reference evidence="3 4" key="1">
    <citation type="journal article" date="2011" name="J. Gen. Appl. Microbiol.">
        <title>Draft genome sequencing of the enigmatic basidiomycete Mixia osmundae.</title>
        <authorList>
            <person name="Nishida H."/>
            <person name="Nagatsuka Y."/>
            <person name="Sugiyama J."/>
        </authorList>
    </citation>
    <scope>NUCLEOTIDE SEQUENCE [LARGE SCALE GENOMIC DNA]</scope>
    <source>
        <strain evidence="4">CBS 9802 / IAM 14324 / JCM 22182 / KY 12970</strain>
    </source>
</reference>
<dbReference type="EMBL" id="BABT02000028">
    <property type="protein sequence ID" value="GAA94131.1"/>
    <property type="molecule type" value="Genomic_DNA"/>
</dbReference>
<dbReference type="GO" id="GO:0016538">
    <property type="term" value="F:cyclin-dependent protein serine/threonine kinase regulator activity"/>
    <property type="evidence" value="ECO:0007669"/>
    <property type="project" value="TreeGrafter"/>
</dbReference>
<dbReference type="OrthoDB" id="10250320at2759"/>
<evidence type="ECO:0000313" key="4">
    <source>
        <dbReference type="Proteomes" id="UP000009131"/>
    </source>
</evidence>
<dbReference type="STRING" id="764103.G7DU71"/>
<dbReference type="eggNOG" id="KOG1674">
    <property type="taxonomic scope" value="Eukaryota"/>
</dbReference>
<dbReference type="InParanoid" id="G7DU71"/>
<dbReference type="PANTHER" id="PTHR15615">
    <property type="match status" value="1"/>
</dbReference>
<dbReference type="AlphaFoldDB" id="G7DU71"/>
<dbReference type="Pfam" id="PF00134">
    <property type="entry name" value="Cyclin_N"/>
    <property type="match status" value="1"/>
</dbReference>
<dbReference type="RefSeq" id="XP_014569569.1">
    <property type="nucleotide sequence ID" value="XM_014714083.1"/>
</dbReference>
<feature type="compositionally biased region" description="Polar residues" evidence="1">
    <location>
        <begin position="280"/>
        <end position="297"/>
    </location>
</feature>
<feature type="compositionally biased region" description="Low complexity" evidence="1">
    <location>
        <begin position="1"/>
        <end position="29"/>
    </location>
</feature>
<dbReference type="GO" id="GO:0005634">
    <property type="term" value="C:nucleus"/>
    <property type="evidence" value="ECO:0007669"/>
    <property type="project" value="TreeGrafter"/>
</dbReference>
<evidence type="ECO:0000313" key="3">
    <source>
        <dbReference type="EMBL" id="GAA94131.1"/>
    </source>
</evidence>
<dbReference type="PANTHER" id="PTHR15615:SF10">
    <property type="entry name" value="PHO85 CYCLIN-2-RELATED"/>
    <property type="match status" value="1"/>
</dbReference>
<feature type="region of interest" description="Disordered" evidence="1">
    <location>
        <begin position="243"/>
        <end position="347"/>
    </location>
</feature>
<dbReference type="InterPro" id="IPR006671">
    <property type="entry name" value="Cyclin_N"/>
</dbReference>
<organism evidence="3 4">
    <name type="scientific">Mixia osmundae (strain CBS 9802 / IAM 14324 / JCM 22182 / KY 12970)</name>
    <dbReference type="NCBI Taxonomy" id="764103"/>
    <lineage>
        <taxon>Eukaryota</taxon>
        <taxon>Fungi</taxon>
        <taxon>Dikarya</taxon>
        <taxon>Basidiomycota</taxon>
        <taxon>Pucciniomycotina</taxon>
        <taxon>Mixiomycetes</taxon>
        <taxon>Mixiales</taxon>
        <taxon>Mixiaceae</taxon>
        <taxon>Mixia</taxon>
    </lineage>
</organism>
<dbReference type="HOGENOM" id="CLU_018149_2_1_1"/>
<dbReference type="OMA" id="CTHIILT"/>
<dbReference type="GO" id="GO:0000307">
    <property type="term" value="C:cyclin-dependent protein kinase holoenzyme complex"/>
    <property type="evidence" value="ECO:0007669"/>
    <property type="project" value="TreeGrafter"/>
</dbReference>
<dbReference type="InterPro" id="IPR013922">
    <property type="entry name" value="Cyclin_PHO80-like"/>
</dbReference>
<dbReference type="SUPFAM" id="SSF47954">
    <property type="entry name" value="Cyclin-like"/>
    <property type="match status" value="1"/>
</dbReference>
<reference evidence="3 4" key="2">
    <citation type="journal article" date="2012" name="Open Biol.">
        <title>Characteristics of nucleosomes and linker DNA regions on the genome of the basidiomycete Mixia osmundae revealed by mono- and dinucleosome mapping.</title>
        <authorList>
            <person name="Nishida H."/>
            <person name="Kondo S."/>
            <person name="Matsumoto T."/>
            <person name="Suzuki Y."/>
            <person name="Yoshikawa H."/>
            <person name="Taylor T.D."/>
            <person name="Sugiyama J."/>
        </authorList>
    </citation>
    <scope>NUCLEOTIDE SEQUENCE [LARGE SCALE GENOMIC DNA]</scope>
    <source>
        <strain evidence="4">CBS 9802 / IAM 14324 / JCM 22182 / KY 12970</strain>
    </source>
</reference>
<evidence type="ECO:0000256" key="1">
    <source>
        <dbReference type="SAM" id="MobiDB-lite"/>
    </source>
</evidence>
<feature type="domain" description="Cyclin N-terminal" evidence="2">
    <location>
        <begin position="112"/>
        <end position="207"/>
    </location>
</feature>
<feature type="compositionally biased region" description="Polar residues" evidence="1">
    <location>
        <begin position="247"/>
        <end position="256"/>
    </location>
</feature>